<dbReference type="InterPro" id="IPR001387">
    <property type="entry name" value="Cro/C1-type_HTH"/>
</dbReference>
<organism evidence="2">
    <name type="scientific">bioreactor metagenome</name>
    <dbReference type="NCBI Taxonomy" id="1076179"/>
    <lineage>
        <taxon>unclassified sequences</taxon>
        <taxon>metagenomes</taxon>
        <taxon>ecological metagenomes</taxon>
    </lineage>
</organism>
<sequence>MRIRKQALGTRNIVGAKIEQQRKSMNMKQKDLLTQLQIMGIDLNASGLSKLEGQLRYVTDFELKALSEVLGVTVNWLLGIQ</sequence>
<reference evidence="2" key="1">
    <citation type="submission" date="2019-08" db="EMBL/GenBank/DDBJ databases">
        <authorList>
            <person name="Kucharzyk K."/>
            <person name="Murdoch R.W."/>
            <person name="Higgins S."/>
            <person name="Loffler F."/>
        </authorList>
    </citation>
    <scope>NUCLEOTIDE SEQUENCE</scope>
</reference>
<dbReference type="PROSITE" id="PS50943">
    <property type="entry name" value="HTH_CROC1"/>
    <property type="match status" value="1"/>
</dbReference>
<gene>
    <name evidence="2" type="ORF">SDC9_196939</name>
</gene>
<dbReference type="AlphaFoldDB" id="A0A645IDA6"/>
<dbReference type="EMBL" id="VSSQ01112451">
    <property type="protein sequence ID" value="MPN49321.1"/>
    <property type="molecule type" value="Genomic_DNA"/>
</dbReference>
<dbReference type="InterPro" id="IPR010982">
    <property type="entry name" value="Lambda_DNA-bd_dom_sf"/>
</dbReference>
<dbReference type="SUPFAM" id="SSF47413">
    <property type="entry name" value="lambda repressor-like DNA-binding domains"/>
    <property type="match status" value="1"/>
</dbReference>
<dbReference type="Gene3D" id="1.10.260.40">
    <property type="entry name" value="lambda repressor-like DNA-binding domains"/>
    <property type="match status" value="1"/>
</dbReference>
<dbReference type="GO" id="GO:0003677">
    <property type="term" value="F:DNA binding"/>
    <property type="evidence" value="ECO:0007669"/>
    <property type="project" value="InterPro"/>
</dbReference>
<feature type="domain" description="HTH cro/C1-type" evidence="1">
    <location>
        <begin position="18"/>
        <end position="77"/>
    </location>
</feature>
<protein>
    <recommendedName>
        <fullName evidence="1">HTH cro/C1-type domain-containing protein</fullName>
    </recommendedName>
</protein>
<accession>A0A645IDA6</accession>
<evidence type="ECO:0000313" key="2">
    <source>
        <dbReference type="EMBL" id="MPN49321.1"/>
    </source>
</evidence>
<evidence type="ECO:0000259" key="1">
    <source>
        <dbReference type="PROSITE" id="PS50943"/>
    </source>
</evidence>
<name>A0A645IDA6_9ZZZZ</name>
<comment type="caution">
    <text evidence="2">The sequence shown here is derived from an EMBL/GenBank/DDBJ whole genome shotgun (WGS) entry which is preliminary data.</text>
</comment>
<proteinExistence type="predicted"/>